<evidence type="ECO:0000313" key="9">
    <source>
        <dbReference type="Proteomes" id="UP000326554"/>
    </source>
</evidence>
<dbReference type="Pfam" id="PF03631">
    <property type="entry name" value="Virul_fac_BrkB"/>
    <property type="match status" value="1"/>
</dbReference>
<dbReference type="GO" id="GO:0005886">
    <property type="term" value="C:plasma membrane"/>
    <property type="evidence" value="ECO:0007669"/>
    <property type="project" value="UniProtKB-SubCell"/>
</dbReference>
<protein>
    <recommendedName>
        <fullName evidence="7">UPF0761 membrane protein F3S47_11550</fullName>
    </recommendedName>
</protein>
<dbReference type="EMBL" id="VYQE01000003">
    <property type="protein sequence ID" value="KAA9008129.1"/>
    <property type="molecule type" value="Genomic_DNA"/>
</dbReference>
<comment type="caution">
    <text evidence="8">The sequence shown here is derived from an EMBL/GenBank/DDBJ whole genome shotgun (WGS) entry which is preliminary data.</text>
</comment>
<evidence type="ECO:0000256" key="2">
    <source>
        <dbReference type="ARBA" id="ARBA00022475"/>
    </source>
</evidence>
<dbReference type="NCBIfam" id="TIGR00765">
    <property type="entry name" value="yihY_not_rbn"/>
    <property type="match status" value="1"/>
</dbReference>
<comment type="subcellular location">
    <subcellularLocation>
        <location evidence="1 7">Cell membrane</location>
        <topology evidence="1 7">Multi-pass membrane protein</topology>
    </subcellularLocation>
</comment>
<sequence length="450" mass="49285">MKAPGDVFSHLRKSGTALRSGRLYRFLQYSTQRFFADRIDHAVAALTFATLLAIVPLLVISFAVMSYFEAFETAKVRMESLVFEAIVPEAGATLREYLTGFTQNAGELTTLGVIGLAITAILLLSTIEATLNQIWRVERTRPVIVRFIVFWTVLTLGPLLVAVSLTLTSDVLDFANRLEPEDLGVTQRVPSFTDWQIVQTAGRVMLSTFGLTAMFVIVPARLVLVRHAVVGAFLAALCFEALAWAFNAYLFSSSTYRTIYGAVAAVPIFLLWIYSSWVVIALGAIVAASIPDWRHEYGAPPGRDQTSGERLVAAVTLLANLHRKAQEGGMLTEADLIESTGLGRRSEVFEMLASRSYVLETEAGGVALLRDLHSLTLYELAKDVGAVVGQELDPNPVIDQCEPREITRIKQLLGRLMGAERDILGVSVASLLETEDGMSSVIRVDPQRSS</sequence>
<evidence type="ECO:0000256" key="1">
    <source>
        <dbReference type="ARBA" id="ARBA00004651"/>
    </source>
</evidence>
<feature type="transmembrane region" description="Helical" evidence="7">
    <location>
        <begin position="231"/>
        <end position="252"/>
    </location>
</feature>
<name>A0A5J5GIQ5_9RHOB</name>
<keyword evidence="2 7" id="KW-1003">Cell membrane</keyword>
<dbReference type="PANTHER" id="PTHR30213">
    <property type="entry name" value="INNER MEMBRANE PROTEIN YHJD"/>
    <property type="match status" value="1"/>
</dbReference>
<evidence type="ECO:0000256" key="5">
    <source>
        <dbReference type="ARBA" id="ARBA00022989"/>
    </source>
</evidence>
<feature type="transmembrane region" description="Helical" evidence="7">
    <location>
        <begin position="108"/>
        <end position="131"/>
    </location>
</feature>
<keyword evidence="4 7" id="KW-0812">Transmembrane</keyword>
<evidence type="ECO:0000256" key="6">
    <source>
        <dbReference type="ARBA" id="ARBA00023136"/>
    </source>
</evidence>
<keyword evidence="6 7" id="KW-0472">Membrane</keyword>
<keyword evidence="9" id="KW-1185">Reference proteome</keyword>
<feature type="transmembrane region" description="Helical" evidence="7">
    <location>
        <begin position="204"/>
        <end position="224"/>
    </location>
</feature>
<proteinExistence type="inferred from homology"/>
<dbReference type="InterPro" id="IPR023679">
    <property type="entry name" value="UPF0761_bac"/>
</dbReference>
<accession>A0A5J5GIQ5</accession>
<dbReference type="RefSeq" id="WP_150445413.1">
    <property type="nucleotide sequence ID" value="NZ_VYQE01000003.1"/>
</dbReference>
<organism evidence="8 9">
    <name type="scientific">Histidinibacterium aquaticum</name>
    <dbReference type="NCBI Taxonomy" id="2613962"/>
    <lineage>
        <taxon>Bacteria</taxon>
        <taxon>Pseudomonadati</taxon>
        <taxon>Pseudomonadota</taxon>
        <taxon>Alphaproteobacteria</taxon>
        <taxon>Rhodobacterales</taxon>
        <taxon>Paracoccaceae</taxon>
        <taxon>Histidinibacterium</taxon>
    </lineage>
</organism>
<dbReference type="Proteomes" id="UP000326554">
    <property type="component" value="Unassembled WGS sequence"/>
</dbReference>
<dbReference type="PANTHER" id="PTHR30213:SF0">
    <property type="entry name" value="UPF0761 MEMBRANE PROTEIN YIHY"/>
    <property type="match status" value="1"/>
</dbReference>
<dbReference type="HAMAP" id="MF_00672">
    <property type="entry name" value="UPF0761"/>
    <property type="match status" value="1"/>
</dbReference>
<keyword evidence="3" id="KW-0997">Cell inner membrane</keyword>
<reference evidence="8 9" key="1">
    <citation type="submission" date="2019-09" db="EMBL/GenBank/DDBJ databases">
        <authorList>
            <person name="Park J.-S."/>
            <person name="Choi H.-J."/>
        </authorList>
    </citation>
    <scope>NUCLEOTIDE SEQUENCE [LARGE SCALE GENOMIC DNA]</scope>
    <source>
        <strain evidence="8 9">176SS1-4</strain>
    </source>
</reference>
<feature type="transmembrane region" description="Helical" evidence="7">
    <location>
        <begin position="258"/>
        <end position="287"/>
    </location>
</feature>
<evidence type="ECO:0000256" key="7">
    <source>
        <dbReference type="HAMAP-Rule" id="MF_00672"/>
    </source>
</evidence>
<keyword evidence="5 7" id="KW-1133">Transmembrane helix</keyword>
<evidence type="ECO:0000256" key="4">
    <source>
        <dbReference type="ARBA" id="ARBA00022692"/>
    </source>
</evidence>
<feature type="transmembrane region" description="Helical" evidence="7">
    <location>
        <begin position="143"/>
        <end position="167"/>
    </location>
</feature>
<gene>
    <name evidence="8" type="ORF">F3S47_11550</name>
</gene>
<comment type="similarity">
    <text evidence="7">Belongs to the UPF0761 family.</text>
</comment>
<evidence type="ECO:0000256" key="3">
    <source>
        <dbReference type="ARBA" id="ARBA00022519"/>
    </source>
</evidence>
<dbReference type="AlphaFoldDB" id="A0A5J5GIQ5"/>
<feature type="transmembrane region" description="Helical" evidence="7">
    <location>
        <begin position="42"/>
        <end position="68"/>
    </location>
</feature>
<evidence type="ECO:0000313" key="8">
    <source>
        <dbReference type="EMBL" id="KAA9008129.1"/>
    </source>
</evidence>
<dbReference type="InterPro" id="IPR017039">
    <property type="entry name" value="Virul_fac_BrkB"/>
</dbReference>